<evidence type="ECO:0000256" key="1">
    <source>
        <dbReference type="SAM" id="MobiDB-lite"/>
    </source>
</evidence>
<feature type="compositionally biased region" description="Basic and acidic residues" evidence="1">
    <location>
        <begin position="1"/>
        <end position="10"/>
    </location>
</feature>
<feature type="region of interest" description="Disordered" evidence="1">
    <location>
        <begin position="66"/>
        <end position="90"/>
    </location>
</feature>
<comment type="caution">
    <text evidence="2">The sequence shown here is derived from an EMBL/GenBank/DDBJ whole genome shotgun (WGS) entry which is preliminary data.</text>
</comment>
<proteinExistence type="predicted"/>
<evidence type="ECO:0000313" key="3">
    <source>
        <dbReference type="Proteomes" id="UP000230233"/>
    </source>
</evidence>
<dbReference type="EMBL" id="PDUG01000001">
    <property type="protein sequence ID" value="PIC52149.1"/>
    <property type="molecule type" value="Genomic_DNA"/>
</dbReference>
<feature type="region of interest" description="Disordered" evidence="1">
    <location>
        <begin position="1"/>
        <end position="24"/>
    </location>
</feature>
<dbReference type="AlphaFoldDB" id="A0A2G5VK37"/>
<evidence type="ECO:0000313" key="2">
    <source>
        <dbReference type="EMBL" id="PIC52149.1"/>
    </source>
</evidence>
<dbReference type="Proteomes" id="UP000230233">
    <property type="component" value="Chromosome I"/>
</dbReference>
<reference evidence="3" key="1">
    <citation type="submission" date="2017-10" db="EMBL/GenBank/DDBJ databases">
        <title>Rapid genome shrinkage in a self-fertile nematode reveals novel sperm competition proteins.</title>
        <authorList>
            <person name="Yin D."/>
            <person name="Schwarz E.M."/>
            <person name="Thomas C.G."/>
            <person name="Felde R.L."/>
            <person name="Korf I.F."/>
            <person name="Cutter A.D."/>
            <person name="Schartner C.M."/>
            <person name="Ralston E.J."/>
            <person name="Meyer B.J."/>
            <person name="Haag E.S."/>
        </authorList>
    </citation>
    <scope>NUCLEOTIDE SEQUENCE [LARGE SCALE GENOMIC DNA]</scope>
    <source>
        <strain evidence="3">JU1422</strain>
    </source>
</reference>
<accession>A0A2G5VK37</accession>
<name>A0A2G5VK37_9PELO</name>
<protein>
    <submittedName>
        <fullName evidence="2">Uncharacterized protein</fullName>
    </submittedName>
</protein>
<keyword evidence="3" id="KW-1185">Reference proteome</keyword>
<sequence>MTRQAPEVRKTCPAKSDGPMDITTTTTDWQKEFQRTLEFQTQRHSVRMLSPRGGDQAAGTFQSRHLLSRSSTQGVTSTQIKQTVIMRRST</sequence>
<feature type="compositionally biased region" description="Polar residues" evidence="1">
    <location>
        <begin position="66"/>
        <end position="82"/>
    </location>
</feature>
<organism evidence="2 3">
    <name type="scientific">Caenorhabditis nigoni</name>
    <dbReference type="NCBI Taxonomy" id="1611254"/>
    <lineage>
        <taxon>Eukaryota</taxon>
        <taxon>Metazoa</taxon>
        <taxon>Ecdysozoa</taxon>
        <taxon>Nematoda</taxon>
        <taxon>Chromadorea</taxon>
        <taxon>Rhabditida</taxon>
        <taxon>Rhabditina</taxon>
        <taxon>Rhabditomorpha</taxon>
        <taxon>Rhabditoidea</taxon>
        <taxon>Rhabditidae</taxon>
        <taxon>Peloderinae</taxon>
        <taxon>Caenorhabditis</taxon>
    </lineage>
</organism>
<gene>
    <name evidence="2" type="primary">Cnig_chr_I.g2370</name>
    <name evidence="2" type="ORF">B9Z55_002370</name>
</gene>